<protein>
    <submittedName>
        <fullName evidence="1">Uncharacterized protein</fullName>
    </submittedName>
</protein>
<evidence type="ECO:0000313" key="1">
    <source>
        <dbReference type="EMBL" id="KAF0021514.1"/>
    </source>
</evidence>
<accession>A0A6A4RSB5</accession>
<name>A0A6A4RSB5_SCOMX</name>
<reference evidence="1 2" key="1">
    <citation type="submission" date="2019-06" db="EMBL/GenBank/DDBJ databases">
        <title>Draft genomes of female and male turbot (Scophthalmus maximus).</title>
        <authorList>
            <person name="Xu H."/>
            <person name="Xu X.-W."/>
            <person name="Shao C."/>
            <person name="Chen S."/>
        </authorList>
    </citation>
    <scope>NUCLEOTIDE SEQUENCE [LARGE SCALE GENOMIC DNA]</scope>
    <source>
        <strain evidence="1">Ysfricsl-2016a</strain>
        <tissue evidence="1">Blood</tissue>
    </source>
</reference>
<proteinExistence type="predicted"/>
<dbReference type="EMBL" id="VEVO01005813">
    <property type="protein sequence ID" value="KAF0021514.1"/>
    <property type="molecule type" value="Genomic_DNA"/>
</dbReference>
<organism evidence="1 2">
    <name type="scientific">Scophthalmus maximus</name>
    <name type="common">Turbot</name>
    <name type="synonym">Psetta maxima</name>
    <dbReference type="NCBI Taxonomy" id="52904"/>
    <lineage>
        <taxon>Eukaryota</taxon>
        <taxon>Metazoa</taxon>
        <taxon>Chordata</taxon>
        <taxon>Craniata</taxon>
        <taxon>Vertebrata</taxon>
        <taxon>Euteleostomi</taxon>
        <taxon>Actinopterygii</taxon>
        <taxon>Neopterygii</taxon>
        <taxon>Teleostei</taxon>
        <taxon>Neoteleostei</taxon>
        <taxon>Acanthomorphata</taxon>
        <taxon>Carangaria</taxon>
        <taxon>Pleuronectiformes</taxon>
        <taxon>Pleuronectoidei</taxon>
        <taxon>Scophthalmidae</taxon>
        <taxon>Scophthalmus</taxon>
    </lineage>
</organism>
<gene>
    <name evidence="1" type="ORF">F2P81_026233</name>
</gene>
<dbReference type="Proteomes" id="UP000438429">
    <property type="component" value="Unassembled WGS sequence"/>
</dbReference>
<comment type="caution">
    <text evidence="1">The sequence shown here is derived from an EMBL/GenBank/DDBJ whole genome shotgun (WGS) entry which is preliminary data.</text>
</comment>
<sequence>MTHTCSGPNPRPQTIGNFANGLHFKCNCPTLVNYCQKTMMQVKATPSDSAVVDSVYLMCVCAHFPYDIHNPQESES</sequence>
<dbReference type="AlphaFoldDB" id="A0A6A4RSB5"/>
<evidence type="ECO:0000313" key="2">
    <source>
        <dbReference type="Proteomes" id="UP000438429"/>
    </source>
</evidence>